<gene>
    <name evidence="5" type="ORF">KC660_00950</name>
</gene>
<dbReference type="InterPro" id="IPR006558">
    <property type="entry name" value="LamG-like"/>
</dbReference>
<feature type="domain" description="LamG-like jellyroll fold" evidence="4">
    <location>
        <begin position="259"/>
        <end position="388"/>
    </location>
</feature>
<dbReference type="SUPFAM" id="SSF49899">
    <property type="entry name" value="Concanavalin A-like lectins/glucanases"/>
    <property type="match status" value="5"/>
</dbReference>
<dbReference type="Pfam" id="PF13385">
    <property type="entry name" value="Laminin_G_3"/>
    <property type="match status" value="5"/>
</dbReference>
<feature type="domain" description="LamG-like jellyroll fold" evidence="4">
    <location>
        <begin position="1246"/>
        <end position="1382"/>
    </location>
</feature>
<keyword evidence="2" id="KW-1015">Disulfide bond</keyword>
<keyword evidence="3" id="KW-0812">Transmembrane</keyword>
<protein>
    <recommendedName>
        <fullName evidence="4">LamG-like jellyroll fold domain-containing protein</fullName>
    </recommendedName>
</protein>
<reference evidence="5" key="2">
    <citation type="journal article" date="2021" name="Microbiome">
        <title>Successional dynamics and alternative stable states in a saline activated sludge microbial community over 9 years.</title>
        <authorList>
            <person name="Wang Y."/>
            <person name="Ye J."/>
            <person name="Ju F."/>
            <person name="Liu L."/>
            <person name="Boyd J.A."/>
            <person name="Deng Y."/>
            <person name="Parks D.H."/>
            <person name="Jiang X."/>
            <person name="Yin X."/>
            <person name="Woodcroft B.J."/>
            <person name="Tyson G.W."/>
            <person name="Hugenholtz P."/>
            <person name="Polz M.F."/>
            <person name="Zhang T."/>
        </authorList>
    </citation>
    <scope>NUCLEOTIDE SEQUENCE</scope>
    <source>
        <strain evidence="5">HKST-UBA10</strain>
    </source>
</reference>
<dbReference type="PANTHER" id="PTHR42535">
    <property type="entry name" value="OOKINETE PROTEIN, PUTATIVE-RELATED"/>
    <property type="match status" value="1"/>
</dbReference>
<dbReference type="PANTHER" id="PTHR42535:SF2">
    <property type="entry name" value="CHROMOSOME UNDETERMINED SCAFFOLD_146, WHOLE GENOME SHOTGUN SEQUENCE"/>
    <property type="match status" value="1"/>
</dbReference>
<evidence type="ECO:0000256" key="2">
    <source>
        <dbReference type="ARBA" id="ARBA00023157"/>
    </source>
</evidence>
<evidence type="ECO:0000256" key="1">
    <source>
        <dbReference type="ARBA" id="ARBA00022729"/>
    </source>
</evidence>
<keyword evidence="3" id="KW-1133">Transmembrane helix</keyword>
<feature type="non-terminal residue" evidence="5">
    <location>
        <position position="1777"/>
    </location>
</feature>
<evidence type="ECO:0000259" key="4">
    <source>
        <dbReference type="SMART" id="SM00560"/>
    </source>
</evidence>
<dbReference type="InterPro" id="IPR013320">
    <property type="entry name" value="ConA-like_dom_sf"/>
</dbReference>
<dbReference type="SMART" id="SM00560">
    <property type="entry name" value="LamGL"/>
    <property type="match status" value="3"/>
</dbReference>
<name>A0A955RHP7_9BACT</name>
<evidence type="ECO:0000313" key="5">
    <source>
        <dbReference type="EMBL" id="MCA9381958.1"/>
    </source>
</evidence>
<dbReference type="Proteomes" id="UP000782843">
    <property type="component" value="Unassembled WGS sequence"/>
</dbReference>
<dbReference type="EMBL" id="JAGQLG010000030">
    <property type="protein sequence ID" value="MCA9381958.1"/>
    <property type="molecule type" value="Genomic_DNA"/>
</dbReference>
<reference evidence="5" key="1">
    <citation type="submission" date="2020-04" db="EMBL/GenBank/DDBJ databases">
        <authorList>
            <person name="Zhang T."/>
        </authorList>
    </citation>
    <scope>NUCLEOTIDE SEQUENCE</scope>
    <source>
        <strain evidence="5">HKST-UBA10</strain>
    </source>
</reference>
<proteinExistence type="predicted"/>
<accession>A0A955RHP7</accession>
<dbReference type="Gene3D" id="2.60.120.200">
    <property type="match status" value="5"/>
</dbReference>
<evidence type="ECO:0000313" key="6">
    <source>
        <dbReference type="Proteomes" id="UP000782843"/>
    </source>
</evidence>
<organism evidence="5 6">
    <name type="scientific">Candidatus Dojkabacteria bacterium</name>
    <dbReference type="NCBI Taxonomy" id="2099670"/>
    <lineage>
        <taxon>Bacteria</taxon>
        <taxon>Candidatus Dojkabacteria</taxon>
    </lineage>
</organism>
<feature type="transmembrane region" description="Helical" evidence="3">
    <location>
        <begin position="39"/>
        <end position="59"/>
    </location>
</feature>
<feature type="domain" description="LamG-like jellyroll fold" evidence="4">
    <location>
        <begin position="1480"/>
        <end position="1603"/>
    </location>
</feature>
<keyword evidence="1" id="KW-0732">Signal</keyword>
<sequence>MAKRLATKSKSVASNLKSKIKNIDLTKKHFKQIVSSRKFQFTVVGFFIIIGLSILLIIANNQMAKAEAGWPQTLNSWGKRKRLKLTNNSSATLHTDSTFAVNINTKELYDGGYIQNDCDDIRIYYQPNNSTAVDLNYYFDPAAGATNCSDSQSTKFYFPLQADLSSNASSTYYYVYLSNSSATGKASVDAFDIGSKQALMVCPFNGDTECINGDGAESPTTETGAIRYSGSKSALSFKGKYISGGDANVMTFTSPGVLNQFTVEFWFNAQKSENTSWADMFGAISGTDNGAVTIGTSSGSSTLYYGIGNVNNSLRTIRAPISFGTWIHVAATYDGSTFSLFKDGVLIDTKDELNGTSPNLFGIVGRSGYAYRGMIDEFRISTVVRYTSNFTPQQTPYIRDDYTKILFHFDENGNDPRNSGKAFDDSGNGSYGYINGAKYVSGLVGVDASTSDTGNVPSQAYADHSGVFIEEGTTNLATNPSFENGTFDTGWDYETSSINTATITTSSSPNATDIPGHRKAWHDGTRYWQALNANSRIEFWYSTDGTTWTENTVARISINTYNFTVVSNSANFFVAYQSGYSIGMSHASSYPGTSFTWSSVTYPCSGSNPLNGCASFSLTQDSSGYLWMIYIKATPESVPLYYKKASNTNDETTWGTQTLLGSLSYIQDYSSIVSLGSSKLYAVWTNGPNIFGKYYNGSSWDSSPTIIGTFVSSGRNFSLTSDSNGNAHLVYGNSSDQIIYQEYTTSWQSAVTLDSNSSNETPTITIDPSSGTLYAFWINNDDILYKTASSPYTSGYWDASPTTLESNGVNNYLTSGLNTYTTGGPFLAWTEGTGSPYNVKFANLVSGNLTITENSTAPYYKFGSKSAKIVASGTGANNFTTSIDPNSTATHTLSAYVYNGTTGAVGGTVDNTVAQLVWEGSAQSGTTYTDMGGGWWRLTYSAAVTDSTNDYGIYVLDGKTVYLDGVQLEQKSYATTYTDGSLGNGYSWSGTANASTSSRTDTALEYSSTSNIDNRWGTVNFWIKKNYWDRTLQPYSAGGIMISEDSGNDFYFSVHKSVGLHFRYSAAGNYISYNSDSINQNQWQMLSVRWDGNGSVVQEYQIYLNGTQVATRTGVSESLNTISKLIVGNSAEGAMSDLKVFGQALDTTEISDLYYSGLGAHQIQEGFTDSYSGEEPPALVWHFDEGYGSTAYDSTTNHNDGTITSATWSSDESVGLPNGKSLKFDGSSSFVSRSYSSDSELNPGTDDFTLSAWFKSPSTVSSQMNIISRYNSSGYKVYMNSSGNICFGVDDDSSWGPDDVACSTNSYNNSTWHHINAVKSSTGLKLYIDGFIDGEDNSLSITGNLSGGNPTFYIGVDSNGSSNYWSGFLDEIKVFNYSRSEEQVKTDYQSSGTLKGVVTAQGKDQNRKFSQGLVGYWKMDEASWNGTTGEVKDASGNGNNGTRVGDATTASGKFGNGGTFDGTGDYIQVSDSNSVSINNSQFAVLTWIKSSSAGSVQTIVRKQSSNYVMALVSSKLWCELETGQTINTGVTLSNDTWYLVGCVFDGQNLISYVNGVEQGRRSNTSASSDSNNPLFIGSQNGTGQYLSGSLDEVRIYNRALSPAEVQGLYKWAPGPVAQWDFDEGSGTVVNDSSGNGHTGTIYNGSIANGKFGNGVELESGESVSTPDSGDLSSKSFTLNYWLKVDGSSSSWDRVGKFLNGDNTDGSTEYQVRLASSGVWCLGFNNWATIYCNNLGQSASITLGEWNFFTFSYNKSTGKLIYLQNGNRKLLDVTNTNI</sequence>
<evidence type="ECO:0000256" key="3">
    <source>
        <dbReference type="SAM" id="Phobius"/>
    </source>
</evidence>
<keyword evidence="3" id="KW-0472">Membrane</keyword>
<comment type="caution">
    <text evidence="5">The sequence shown here is derived from an EMBL/GenBank/DDBJ whole genome shotgun (WGS) entry which is preliminary data.</text>
</comment>